<name>A0ABT3CCX0_9MYCO</name>
<dbReference type="PANTHER" id="PTHR37418">
    <property type="entry name" value="3-KETO-5-AMINOHEXANOATE CLEAVAGE ENZYME-RELATED"/>
    <property type="match status" value="1"/>
</dbReference>
<comment type="caution">
    <text evidence="2">The sequence shown here is derived from an EMBL/GenBank/DDBJ whole genome shotgun (WGS) entry which is preliminary data.</text>
</comment>
<dbReference type="Gene3D" id="3.20.20.70">
    <property type="entry name" value="Aldolase class I"/>
    <property type="match status" value="1"/>
</dbReference>
<evidence type="ECO:0000313" key="3">
    <source>
        <dbReference type="Proteomes" id="UP001526201"/>
    </source>
</evidence>
<organism evidence="2 3">
    <name type="scientific">Mycolicibacterium komossense</name>
    <dbReference type="NCBI Taxonomy" id="1779"/>
    <lineage>
        <taxon>Bacteria</taxon>
        <taxon>Bacillati</taxon>
        <taxon>Actinomycetota</taxon>
        <taxon>Actinomycetes</taxon>
        <taxon>Mycobacteriales</taxon>
        <taxon>Mycobacteriaceae</taxon>
        <taxon>Mycolicibacterium</taxon>
    </lineage>
</organism>
<keyword evidence="3" id="KW-1185">Reference proteome</keyword>
<dbReference type="EMBL" id="JACKTY010000029">
    <property type="protein sequence ID" value="MCV7227323.1"/>
    <property type="molecule type" value="Genomic_DNA"/>
</dbReference>
<dbReference type="InterPro" id="IPR008567">
    <property type="entry name" value="BKACE"/>
</dbReference>
<protein>
    <submittedName>
        <fullName evidence="2">3-keto-5-aminohexanoate cleavage protein</fullName>
    </submittedName>
</protein>
<reference evidence="2 3" key="1">
    <citation type="journal article" date="2022" name="BMC Genomics">
        <title>Comparative genome analysis of mycobacteria focusing on tRNA and non-coding RNA.</title>
        <authorList>
            <person name="Behra P.R.K."/>
            <person name="Pettersson B.M.F."/>
            <person name="Ramesh M."/>
            <person name="Das S."/>
            <person name="Dasgupta S."/>
            <person name="Kirsebom L.A."/>
        </authorList>
    </citation>
    <scope>NUCLEOTIDE SEQUENCE [LARGE SCALE GENOMIC DNA]</scope>
    <source>
        <strain evidence="2 3">DSM 44078</strain>
    </source>
</reference>
<dbReference type="RefSeq" id="WP_264068263.1">
    <property type="nucleotide sequence ID" value="NZ_JACKTY010000029.1"/>
</dbReference>
<accession>A0ABT3CCX0</accession>
<evidence type="ECO:0000256" key="1">
    <source>
        <dbReference type="SAM" id="MobiDB-lite"/>
    </source>
</evidence>
<feature type="region of interest" description="Disordered" evidence="1">
    <location>
        <begin position="1"/>
        <end position="20"/>
    </location>
</feature>
<proteinExistence type="predicted"/>
<dbReference type="InterPro" id="IPR013785">
    <property type="entry name" value="Aldolase_TIM"/>
</dbReference>
<evidence type="ECO:0000313" key="2">
    <source>
        <dbReference type="EMBL" id="MCV7227323.1"/>
    </source>
</evidence>
<dbReference type="PANTHER" id="PTHR37418:SF1">
    <property type="entry name" value="3-KETO-5-AMINOHEXANOATE CLEAVAGE PROTEIN"/>
    <property type="match status" value="1"/>
</dbReference>
<dbReference type="Proteomes" id="UP001526201">
    <property type="component" value="Unassembled WGS sequence"/>
</dbReference>
<dbReference type="Pfam" id="PF05853">
    <property type="entry name" value="BKACE"/>
    <property type="match status" value="1"/>
</dbReference>
<sequence>MFLKAAVNGGRTRSEAPTVPLTPEEIALEAAKSVALGAAVVHAHARTADGGQSIHPDDVAAMVRAVRAADPSIIIGTTTGLWTCSGHEERMRFVSGWPDGALPDFASVAFSEEGAAEAAQLVLSRGIVLESAVWSMDDVPSLLESPTLHDNVRILIEPETEDAQQAVAECREIAGVLRAAGTTCSILYHGFDQTAWPVLRAAVEDGVEARIGLEDVICGSDGSPADNEAMIVEAFTIAANLPAR</sequence>
<gene>
    <name evidence="2" type="ORF">H7J73_14910</name>
</gene>